<dbReference type="Proteomes" id="UP000184526">
    <property type="component" value="Unassembled WGS sequence"/>
</dbReference>
<evidence type="ECO:0000259" key="4">
    <source>
        <dbReference type="PROSITE" id="PS51722"/>
    </source>
</evidence>
<dbReference type="Gene3D" id="3.30.70.240">
    <property type="match status" value="1"/>
</dbReference>
<dbReference type="InterPro" id="IPR000795">
    <property type="entry name" value="T_Tr_GTP-bd_dom"/>
</dbReference>
<dbReference type="InterPro" id="IPR005225">
    <property type="entry name" value="Small_GTP-bd"/>
</dbReference>
<dbReference type="Gene3D" id="3.30.230.10">
    <property type="match status" value="1"/>
</dbReference>
<dbReference type="InterPro" id="IPR035647">
    <property type="entry name" value="EFG_III/V"/>
</dbReference>
<dbReference type="NCBIfam" id="TIGR00231">
    <property type="entry name" value="small_GTP"/>
    <property type="match status" value="1"/>
</dbReference>
<dbReference type="SUPFAM" id="SSF50447">
    <property type="entry name" value="Translation proteins"/>
    <property type="match status" value="1"/>
</dbReference>
<keyword evidence="5" id="KW-0251">Elongation factor</keyword>
<dbReference type="SUPFAM" id="SSF54980">
    <property type="entry name" value="EF-G C-terminal domain-like"/>
    <property type="match status" value="2"/>
</dbReference>
<reference evidence="5 6" key="1">
    <citation type="submission" date="2016-11" db="EMBL/GenBank/DDBJ databases">
        <authorList>
            <person name="Jaros S."/>
            <person name="Januszkiewicz K."/>
            <person name="Wedrychowicz H."/>
        </authorList>
    </citation>
    <scope>NUCLEOTIDE SEQUENCE [LARGE SCALE GENOMIC DNA]</scope>
    <source>
        <strain evidence="5 6">DSM 3089</strain>
    </source>
</reference>
<dbReference type="PRINTS" id="PR01037">
    <property type="entry name" value="TCRTETOQM"/>
</dbReference>
<keyword evidence="2" id="KW-0648">Protein biosynthesis</keyword>
<dbReference type="InterPro" id="IPR009000">
    <property type="entry name" value="Transl_B-barrel_sf"/>
</dbReference>
<dbReference type="Pfam" id="PF00009">
    <property type="entry name" value="GTP_EFTU"/>
    <property type="match status" value="1"/>
</dbReference>
<sequence length="656" mass="74226">MNLRNIGIFAHVDAGKTTTTEQMLYLSGKIRSLGSVDNGNAVTDYNELERKRGITIYADEVNFTWKDTHINLIDTPGHIDFYPEVQRSLLAIDGAILIISALEGVKGNTETLWRELKLNNIPTVILLNKIDRTGVEIEYSLENIKSNLSSDILLINDNTFSTENLENLIELISQKNEVFLERYLNGEDILKEELESEIKAQCKAGYIYPVVLGSAIEGKGIENLLDCITDFLPNPKESLKNKKLLESIDHNNSSLKNVSLVYKLRQDKTEGLLSYVKVIKGSLKPRQSFYFGENNIENKINSIRKYIGQKFITLESLEEGDIGVVSGLKNSHIGDLLKENSIDNILPNDRGFLSSKIICKDEDSYNKLLESLNILALEDPTLNPQYVNNMKEAIVDIRGIIHMDVLKEVLENRFNLNIDFASPTVTFLETISEKSTGFCHYEPKNHYGEVELEISPLERGAGIKYSSALSLDILPSQFQNIIEKNIEDAVKHGILINSMITDMDIKLIGGSHNLEHTHGGDFRIATIRALQQGLEKNKCILLEPLYKFNIIAPIDYMGKIISDITRMKGSFNEPLMDEHKFELTGEVPIQTSMNYPIELMSSTSSKASIALSFSRYEVCHNEEEILQNPENKLYKDEALYNSISLLRENRKMKKVY</sequence>
<dbReference type="Gene3D" id="3.40.50.300">
    <property type="entry name" value="P-loop containing nucleotide triphosphate hydrolases"/>
    <property type="match status" value="1"/>
</dbReference>
<dbReference type="GO" id="GO:0032790">
    <property type="term" value="P:ribosome disassembly"/>
    <property type="evidence" value="ECO:0007669"/>
    <property type="project" value="TreeGrafter"/>
</dbReference>
<dbReference type="Pfam" id="PF00679">
    <property type="entry name" value="EFG_C"/>
    <property type="match status" value="1"/>
</dbReference>
<accession>A0A1M5TQR8</accession>
<proteinExistence type="predicted"/>
<dbReference type="Gene3D" id="3.30.70.870">
    <property type="entry name" value="Elongation Factor G (Translational Gtpase), domain 3"/>
    <property type="match status" value="1"/>
</dbReference>
<feature type="domain" description="Tr-type G" evidence="4">
    <location>
        <begin position="1"/>
        <end position="236"/>
    </location>
</feature>
<dbReference type="PANTHER" id="PTHR43261:SF1">
    <property type="entry name" value="RIBOSOME-RELEASING FACTOR 2, MITOCHONDRIAL"/>
    <property type="match status" value="1"/>
</dbReference>
<dbReference type="RefSeq" id="WP_072830040.1">
    <property type="nucleotide sequence ID" value="NZ_FQXP01000003.1"/>
</dbReference>
<evidence type="ECO:0000256" key="2">
    <source>
        <dbReference type="ARBA" id="ARBA00022917"/>
    </source>
</evidence>
<keyword evidence="3" id="KW-0342">GTP-binding</keyword>
<protein>
    <submittedName>
        <fullName evidence="5">Translation elongation factor 2 (EF-2/EF-G)</fullName>
    </submittedName>
</protein>
<dbReference type="InterPro" id="IPR005517">
    <property type="entry name" value="Transl_elong_EFG/EF2_IV"/>
</dbReference>
<dbReference type="PROSITE" id="PS51722">
    <property type="entry name" value="G_TR_2"/>
    <property type="match status" value="1"/>
</dbReference>
<keyword evidence="1" id="KW-0547">Nucleotide-binding</keyword>
<dbReference type="InterPro" id="IPR014721">
    <property type="entry name" value="Ribsml_uS5_D2-typ_fold_subgr"/>
</dbReference>
<dbReference type="InterPro" id="IPR000640">
    <property type="entry name" value="EFG_V-like"/>
</dbReference>
<name>A0A1M5TQR8_9CLOT</name>
<keyword evidence="6" id="KW-1185">Reference proteome</keyword>
<dbReference type="PRINTS" id="PR00315">
    <property type="entry name" value="ELONGATNFCT"/>
</dbReference>
<dbReference type="SUPFAM" id="SSF54211">
    <property type="entry name" value="Ribosomal protein S5 domain 2-like"/>
    <property type="match status" value="1"/>
</dbReference>
<evidence type="ECO:0000256" key="3">
    <source>
        <dbReference type="ARBA" id="ARBA00023134"/>
    </source>
</evidence>
<dbReference type="STRING" id="1121306.SAMN02745196_00679"/>
<dbReference type="InterPro" id="IPR053905">
    <property type="entry name" value="EF-G-like_DII"/>
</dbReference>
<dbReference type="SMART" id="SM00838">
    <property type="entry name" value="EFG_C"/>
    <property type="match status" value="1"/>
</dbReference>
<dbReference type="GO" id="GO:0003746">
    <property type="term" value="F:translation elongation factor activity"/>
    <property type="evidence" value="ECO:0007669"/>
    <property type="project" value="UniProtKB-KW"/>
</dbReference>
<dbReference type="OrthoDB" id="9801472at2"/>
<dbReference type="InterPro" id="IPR020568">
    <property type="entry name" value="Ribosomal_Su5_D2-typ_SF"/>
</dbReference>
<dbReference type="GO" id="GO:0003924">
    <property type="term" value="F:GTPase activity"/>
    <property type="evidence" value="ECO:0007669"/>
    <property type="project" value="InterPro"/>
</dbReference>
<dbReference type="SMART" id="SM00889">
    <property type="entry name" value="EFG_IV"/>
    <property type="match status" value="1"/>
</dbReference>
<evidence type="ECO:0000256" key="1">
    <source>
        <dbReference type="ARBA" id="ARBA00022741"/>
    </source>
</evidence>
<evidence type="ECO:0000313" key="6">
    <source>
        <dbReference type="Proteomes" id="UP000184526"/>
    </source>
</evidence>
<dbReference type="Pfam" id="PF22042">
    <property type="entry name" value="EF-G_D2"/>
    <property type="match status" value="1"/>
</dbReference>
<dbReference type="PANTHER" id="PTHR43261">
    <property type="entry name" value="TRANSLATION ELONGATION FACTOR G-RELATED"/>
    <property type="match status" value="1"/>
</dbReference>
<dbReference type="Gene3D" id="2.40.30.10">
    <property type="entry name" value="Translation factors"/>
    <property type="match status" value="1"/>
</dbReference>
<dbReference type="Pfam" id="PF14492">
    <property type="entry name" value="EFG_III"/>
    <property type="match status" value="1"/>
</dbReference>
<dbReference type="SUPFAM" id="SSF52540">
    <property type="entry name" value="P-loop containing nucleoside triphosphate hydrolases"/>
    <property type="match status" value="1"/>
</dbReference>
<dbReference type="AlphaFoldDB" id="A0A1M5TQR8"/>
<dbReference type="InterPro" id="IPR027417">
    <property type="entry name" value="P-loop_NTPase"/>
</dbReference>
<organism evidence="5 6">
    <name type="scientific">Clostridium collagenovorans DSM 3089</name>
    <dbReference type="NCBI Taxonomy" id="1121306"/>
    <lineage>
        <taxon>Bacteria</taxon>
        <taxon>Bacillati</taxon>
        <taxon>Bacillota</taxon>
        <taxon>Clostridia</taxon>
        <taxon>Eubacteriales</taxon>
        <taxon>Clostridiaceae</taxon>
        <taxon>Clostridium</taxon>
    </lineage>
</organism>
<gene>
    <name evidence="5" type="ORF">SAMN02745196_00679</name>
</gene>
<evidence type="ECO:0000313" key="5">
    <source>
        <dbReference type="EMBL" id="SHH53074.1"/>
    </source>
</evidence>
<dbReference type="GO" id="GO:0005525">
    <property type="term" value="F:GTP binding"/>
    <property type="evidence" value="ECO:0007669"/>
    <property type="project" value="UniProtKB-KW"/>
</dbReference>
<dbReference type="Pfam" id="PF03764">
    <property type="entry name" value="EFG_IV"/>
    <property type="match status" value="1"/>
</dbReference>
<dbReference type="InterPro" id="IPR041095">
    <property type="entry name" value="EFG_II"/>
</dbReference>
<dbReference type="EMBL" id="FQXP01000003">
    <property type="protein sequence ID" value="SHH53074.1"/>
    <property type="molecule type" value="Genomic_DNA"/>
</dbReference>